<comment type="catalytic activity">
    <reaction evidence="1">
        <text>Hydrolyzes the link between N-acetylmuramoyl residues and L-amino acid residues in certain cell-wall glycopeptides.</text>
        <dbReference type="EC" id="3.5.1.28"/>
    </reaction>
</comment>
<evidence type="ECO:0000313" key="5">
    <source>
        <dbReference type="EMBL" id="MDV7714254.1"/>
    </source>
</evidence>
<keyword evidence="4" id="KW-0961">Cell wall biogenesis/degradation</keyword>
<dbReference type="InterPro" id="IPR036505">
    <property type="entry name" value="Amidase/PGRP_sf"/>
</dbReference>
<dbReference type="GO" id="GO:0071555">
    <property type="term" value="P:cell wall organization"/>
    <property type="evidence" value="ECO:0007669"/>
    <property type="project" value="UniProtKB-KW"/>
</dbReference>
<dbReference type="RefSeq" id="WP_002816490.1">
    <property type="nucleotide sequence ID" value="NZ_JMIS01000018.1"/>
</dbReference>
<dbReference type="CDD" id="cd06583">
    <property type="entry name" value="PGRP"/>
    <property type="match status" value="1"/>
</dbReference>
<name>A0A483BGS0_OENOE</name>
<evidence type="ECO:0000256" key="4">
    <source>
        <dbReference type="ARBA" id="ARBA00023316"/>
    </source>
</evidence>
<evidence type="ECO:0000256" key="3">
    <source>
        <dbReference type="ARBA" id="ARBA00022801"/>
    </source>
</evidence>
<keyword evidence="3" id="KW-0378">Hydrolase</keyword>
<dbReference type="PANTHER" id="PTHR30417">
    <property type="entry name" value="N-ACETYLMURAMOYL-L-ALANINE AMIDASE AMID"/>
    <property type="match status" value="1"/>
</dbReference>
<dbReference type="PANTHER" id="PTHR30417:SF1">
    <property type="entry name" value="N-ACETYLMURAMOYL-L-ALANINE AMIDASE AMID"/>
    <property type="match status" value="1"/>
</dbReference>
<dbReference type="GO" id="GO:0009253">
    <property type="term" value="P:peptidoglycan catabolic process"/>
    <property type="evidence" value="ECO:0007669"/>
    <property type="project" value="InterPro"/>
</dbReference>
<reference evidence="5" key="1">
    <citation type="submission" date="2019-10" db="EMBL/GenBank/DDBJ databases">
        <title>Malate fermentation in French cider.</title>
        <authorList>
            <person name="Cousin F.J."/>
            <person name="Medina Fernandez S."/>
            <person name="Misery B."/>
            <person name="Laplace J.-M."/>
            <person name="Cretenet M."/>
        </authorList>
    </citation>
    <scope>NUCLEOTIDE SEQUENCE</scope>
    <source>
        <strain evidence="5">UCMA15129</strain>
    </source>
</reference>
<dbReference type="GO" id="GO:0008745">
    <property type="term" value="F:N-acetylmuramoyl-L-alanine amidase activity"/>
    <property type="evidence" value="ECO:0007669"/>
    <property type="project" value="UniProtKB-EC"/>
</dbReference>
<evidence type="ECO:0000256" key="1">
    <source>
        <dbReference type="ARBA" id="ARBA00001561"/>
    </source>
</evidence>
<dbReference type="SUPFAM" id="SSF55846">
    <property type="entry name" value="N-acetylmuramoyl-L-alanine amidase-like"/>
    <property type="match status" value="1"/>
</dbReference>
<dbReference type="Proteomes" id="UP001281024">
    <property type="component" value="Unassembled WGS sequence"/>
</dbReference>
<dbReference type="Gene3D" id="3.40.80.10">
    <property type="entry name" value="Peptidoglycan recognition protein-like"/>
    <property type="match status" value="1"/>
</dbReference>
<gene>
    <name evidence="5" type="ORF">GA838_00460</name>
</gene>
<sequence length="192" mass="21888">MALKITTKYMIKNDCFLKGDPLRPSGIMIHSTATPGIMADDWFSIWNKSFAHGQMDREVAVHAFVDDKGVFQYLPWTMRGWHAGGAANNDCIGIETCEPAGIEYAVGSFNLIAYDPKKFASYFNKVWQNDIQLSVQLCRCFQIDPAKIISHREGFLLGLATNHKDPEHWWKYYGKTMDDFRQQVKTILDAGE</sequence>
<dbReference type="GO" id="GO:0009254">
    <property type="term" value="P:peptidoglycan turnover"/>
    <property type="evidence" value="ECO:0007669"/>
    <property type="project" value="TreeGrafter"/>
</dbReference>
<dbReference type="Pfam" id="PF01510">
    <property type="entry name" value="Amidase_2"/>
    <property type="match status" value="1"/>
</dbReference>
<comment type="caution">
    <text evidence="5">The sequence shown here is derived from an EMBL/GenBank/DDBJ whole genome shotgun (WGS) entry which is preliminary data.</text>
</comment>
<dbReference type="SMART" id="SM00644">
    <property type="entry name" value="Ami_2"/>
    <property type="match status" value="1"/>
</dbReference>
<proteinExistence type="predicted"/>
<evidence type="ECO:0000313" key="6">
    <source>
        <dbReference type="Proteomes" id="UP001281024"/>
    </source>
</evidence>
<protein>
    <recommendedName>
        <fullName evidence="2">N-acetylmuramoyl-L-alanine amidase</fullName>
        <ecNumber evidence="2">3.5.1.28</ecNumber>
    </recommendedName>
</protein>
<dbReference type="EMBL" id="WERV01000001">
    <property type="protein sequence ID" value="MDV7714254.1"/>
    <property type="molecule type" value="Genomic_DNA"/>
</dbReference>
<accession>A0A483BGS0</accession>
<dbReference type="EC" id="3.5.1.28" evidence="2"/>
<dbReference type="InterPro" id="IPR002502">
    <property type="entry name" value="Amidase_domain"/>
</dbReference>
<dbReference type="InterPro" id="IPR051206">
    <property type="entry name" value="NAMLAA_amidase_2"/>
</dbReference>
<organism evidence="5 6">
    <name type="scientific">Oenococcus oeni</name>
    <name type="common">Leuconostoc oenos</name>
    <dbReference type="NCBI Taxonomy" id="1247"/>
    <lineage>
        <taxon>Bacteria</taxon>
        <taxon>Bacillati</taxon>
        <taxon>Bacillota</taxon>
        <taxon>Bacilli</taxon>
        <taxon>Lactobacillales</taxon>
        <taxon>Lactobacillaceae</taxon>
        <taxon>Oenococcus</taxon>
    </lineage>
</organism>
<evidence type="ECO:0000256" key="2">
    <source>
        <dbReference type="ARBA" id="ARBA00011901"/>
    </source>
</evidence>
<dbReference type="AlphaFoldDB" id="A0A483BGS0"/>